<dbReference type="InterPro" id="IPR036165">
    <property type="entry name" value="YefM-like_sf"/>
</dbReference>
<sequence>MKMLSIEEARDQLAKLVEEAKRGEEVYIVENGTAVLRLQPVEKRLPMFDGRPVTPEERKAAWQRLRASMERGFPNPVGRFSRDEIHEERIEELERRRRQHSGRHSE</sequence>
<reference evidence="2 3" key="1">
    <citation type="submission" date="2021-03" db="EMBL/GenBank/DDBJ databases">
        <title>Genomic Encyclopedia of Type Strains, Phase III (KMG-III): the genomes of soil and plant-associated and newly described type strains.</title>
        <authorList>
            <person name="Whitman W."/>
        </authorList>
    </citation>
    <scope>NUCLEOTIDE SEQUENCE [LARGE SCALE GENOMIC DNA]</scope>
    <source>
        <strain evidence="2 3">IMMIB AFH-6</strain>
    </source>
</reference>
<evidence type="ECO:0000313" key="2">
    <source>
        <dbReference type="EMBL" id="MBP2292107.1"/>
    </source>
</evidence>
<evidence type="ECO:0000256" key="1">
    <source>
        <dbReference type="ARBA" id="ARBA00009981"/>
    </source>
</evidence>
<gene>
    <name evidence="2" type="ORF">J2851_001868</name>
</gene>
<comment type="similarity">
    <text evidence="1">Belongs to the phD/YefM antitoxin family.</text>
</comment>
<organism evidence="2 3">
    <name type="scientific">Azospirillum rugosum</name>
    <dbReference type="NCBI Taxonomy" id="416170"/>
    <lineage>
        <taxon>Bacteria</taxon>
        <taxon>Pseudomonadati</taxon>
        <taxon>Pseudomonadota</taxon>
        <taxon>Alphaproteobacteria</taxon>
        <taxon>Rhodospirillales</taxon>
        <taxon>Azospirillaceae</taxon>
        <taxon>Azospirillum</taxon>
    </lineage>
</organism>
<dbReference type="SUPFAM" id="SSF143120">
    <property type="entry name" value="YefM-like"/>
    <property type="match status" value="1"/>
</dbReference>
<dbReference type="EMBL" id="JAGINP010000005">
    <property type="protein sequence ID" value="MBP2292107.1"/>
    <property type="molecule type" value="Genomic_DNA"/>
</dbReference>
<keyword evidence="3" id="KW-1185">Reference proteome</keyword>
<protein>
    <submittedName>
        <fullName evidence="2">Prevent-host-death family protein</fullName>
    </submittedName>
</protein>
<dbReference type="Proteomes" id="UP000781958">
    <property type="component" value="Unassembled WGS sequence"/>
</dbReference>
<proteinExistence type="inferred from homology"/>
<dbReference type="NCBIfam" id="TIGR01552">
    <property type="entry name" value="phd_fam"/>
    <property type="match status" value="1"/>
</dbReference>
<evidence type="ECO:0000313" key="3">
    <source>
        <dbReference type="Proteomes" id="UP000781958"/>
    </source>
</evidence>
<accession>A0ABS4SHY6</accession>
<dbReference type="Gene3D" id="3.40.1620.10">
    <property type="entry name" value="YefM-like domain"/>
    <property type="match status" value="1"/>
</dbReference>
<comment type="caution">
    <text evidence="2">The sequence shown here is derived from an EMBL/GenBank/DDBJ whole genome shotgun (WGS) entry which is preliminary data.</text>
</comment>
<dbReference type="RefSeq" id="WP_209765921.1">
    <property type="nucleotide sequence ID" value="NZ_JAGINP010000005.1"/>
</dbReference>
<name>A0ABS4SHY6_9PROT</name>